<accession>A0A4P7IHZ2</accession>
<dbReference type="RefSeq" id="WP_135267452.1">
    <property type="nucleotide sequence ID" value="NZ_CP038436.1"/>
</dbReference>
<sequence length="216" mass="23197">MQLQAILLPPPEVIDGVLTAAKSVAIARPADEEAAGKGVGRLFKKGSRLPPLPPLEIVPIATPSVKVVRFGNVTNDDAERLGEALAKAAGEWRALNLHVVGIRVEQTSTQFLLTAELGGDTDLAWSLFRSVNDVARTQRFFLDRRSFQPAFAFASMTIGGEPNPTQLATVPEFALGDAESYTGPRWHATYLDLVSVPFAPNAPLEAVSEIPLVTDD</sequence>
<proteinExistence type="predicted"/>
<keyword evidence="2" id="KW-1185">Reference proteome</keyword>
<organism evidence="1 2">
    <name type="scientific">Nocardioides seonyuensis</name>
    <dbReference type="NCBI Taxonomy" id="2518371"/>
    <lineage>
        <taxon>Bacteria</taxon>
        <taxon>Bacillati</taxon>
        <taxon>Actinomycetota</taxon>
        <taxon>Actinomycetes</taxon>
        <taxon>Propionibacteriales</taxon>
        <taxon>Nocardioidaceae</taxon>
        <taxon>Nocardioides</taxon>
    </lineage>
</organism>
<name>A0A4P7IHZ2_9ACTN</name>
<dbReference type="OrthoDB" id="3784812at2"/>
<dbReference type="AlphaFoldDB" id="A0A4P7IHZ2"/>
<dbReference type="KEGG" id="nsn:EXE58_08350"/>
<dbReference type="EMBL" id="CP038436">
    <property type="protein sequence ID" value="QBX55461.1"/>
    <property type="molecule type" value="Genomic_DNA"/>
</dbReference>
<evidence type="ECO:0000313" key="2">
    <source>
        <dbReference type="Proteomes" id="UP000294853"/>
    </source>
</evidence>
<reference evidence="1 2" key="1">
    <citation type="submission" date="2019-03" db="EMBL/GenBank/DDBJ databases">
        <title>Three New Species of Nocardioides, Nocardioides euryhalodurans sp. nov., Nocardioides seonyuensis sp. nov. and Nocardioides eburneoflavus sp. nov. Iolated from Soil.</title>
        <authorList>
            <person name="Roh S.G."/>
            <person name="Lee C."/>
            <person name="Kim M.-K."/>
            <person name="Kim S.B."/>
        </authorList>
    </citation>
    <scope>NUCLEOTIDE SEQUENCE [LARGE SCALE GENOMIC DNA]</scope>
    <source>
        <strain evidence="1 2">MMS17-SY207-3</strain>
    </source>
</reference>
<protein>
    <recommendedName>
        <fullName evidence="3">2'-5' RNA ligase family protein</fullName>
    </recommendedName>
</protein>
<evidence type="ECO:0000313" key="1">
    <source>
        <dbReference type="EMBL" id="QBX55461.1"/>
    </source>
</evidence>
<dbReference type="Proteomes" id="UP000294853">
    <property type="component" value="Chromosome"/>
</dbReference>
<gene>
    <name evidence="1" type="ORF">EXE58_08350</name>
</gene>
<evidence type="ECO:0008006" key="3">
    <source>
        <dbReference type="Google" id="ProtNLM"/>
    </source>
</evidence>